<keyword evidence="1" id="KW-0812">Transmembrane</keyword>
<keyword evidence="1" id="KW-1133">Transmembrane helix</keyword>
<gene>
    <name evidence="2" type="ORF">J9317_03200</name>
</gene>
<evidence type="ECO:0000256" key="1">
    <source>
        <dbReference type="SAM" id="Phobius"/>
    </source>
</evidence>
<keyword evidence="3" id="KW-1185">Reference proteome</keyword>
<sequence length="99" mass="11115">MVNLHFDLPIPLLAACGITGFLLMMAGYRLYSKRHETEWTNAIPVSYIGLYLALIPILDASSIVKRTSTFWDLTQVVLLSAAVMWLSFLKPKERTGKDA</sequence>
<comment type="caution">
    <text evidence="2">The sequence shown here is derived from an EMBL/GenBank/DDBJ whole genome shotgun (WGS) entry which is preliminary data.</text>
</comment>
<dbReference type="EMBL" id="JAGVRK010000001">
    <property type="protein sequence ID" value="MBS2967781.1"/>
    <property type="molecule type" value="Genomic_DNA"/>
</dbReference>
<protein>
    <submittedName>
        <fullName evidence="2">Uncharacterized protein</fullName>
    </submittedName>
</protein>
<feature type="transmembrane region" description="Helical" evidence="1">
    <location>
        <begin position="70"/>
        <end position="89"/>
    </location>
</feature>
<reference evidence="2 3" key="1">
    <citation type="submission" date="2021-04" db="EMBL/GenBank/DDBJ databases">
        <title>Metabacillus sp. strain KIGAM252 whole genome sequence.</title>
        <authorList>
            <person name="Seo M.-J."/>
            <person name="Cho E.-S."/>
            <person name="Hwang C.Y."/>
            <person name="Yoon D.J."/>
        </authorList>
    </citation>
    <scope>NUCLEOTIDE SEQUENCE [LARGE SCALE GENOMIC DNA]</scope>
    <source>
        <strain evidence="2 3">KIGAM252</strain>
    </source>
</reference>
<dbReference type="RefSeq" id="WP_211556447.1">
    <property type="nucleotide sequence ID" value="NZ_JAGVRK010000001.1"/>
</dbReference>
<feature type="transmembrane region" description="Helical" evidence="1">
    <location>
        <begin position="43"/>
        <end position="64"/>
    </location>
</feature>
<evidence type="ECO:0000313" key="2">
    <source>
        <dbReference type="EMBL" id="MBS2967781.1"/>
    </source>
</evidence>
<keyword evidence="1" id="KW-0472">Membrane</keyword>
<feature type="transmembrane region" description="Helical" evidence="1">
    <location>
        <begin position="12"/>
        <end position="31"/>
    </location>
</feature>
<organism evidence="2 3">
    <name type="scientific">Metabacillus flavus</name>
    <dbReference type="NCBI Taxonomy" id="2823519"/>
    <lineage>
        <taxon>Bacteria</taxon>
        <taxon>Bacillati</taxon>
        <taxon>Bacillota</taxon>
        <taxon>Bacilli</taxon>
        <taxon>Bacillales</taxon>
        <taxon>Bacillaceae</taxon>
        <taxon>Metabacillus</taxon>
    </lineage>
</organism>
<evidence type="ECO:0000313" key="3">
    <source>
        <dbReference type="Proteomes" id="UP000682403"/>
    </source>
</evidence>
<proteinExistence type="predicted"/>
<accession>A0ABS5LAM3</accession>
<dbReference type="Proteomes" id="UP000682403">
    <property type="component" value="Unassembled WGS sequence"/>
</dbReference>
<name>A0ABS5LAM3_9BACI</name>